<name>A0A3N4Q958_9BACT</name>
<evidence type="ECO:0000313" key="6">
    <source>
        <dbReference type="Proteomes" id="UP000278351"/>
    </source>
</evidence>
<dbReference type="PANTHER" id="PTHR10907:SF47">
    <property type="entry name" value="REGUCALCIN"/>
    <property type="match status" value="1"/>
</dbReference>
<evidence type="ECO:0000256" key="1">
    <source>
        <dbReference type="ARBA" id="ARBA00008853"/>
    </source>
</evidence>
<dbReference type="Pfam" id="PF08450">
    <property type="entry name" value="SGL"/>
    <property type="match status" value="1"/>
</dbReference>
<organism evidence="5 6">
    <name type="scientific">Chitinophaga lutea</name>
    <dbReference type="NCBI Taxonomy" id="2488634"/>
    <lineage>
        <taxon>Bacteria</taxon>
        <taxon>Pseudomonadati</taxon>
        <taxon>Bacteroidota</taxon>
        <taxon>Chitinophagia</taxon>
        <taxon>Chitinophagales</taxon>
        <taxon>Chitinophagaceae</taxon>
        <taxon>Chitinophaga</taxon>
    </lineage>
</organism>
<feature type="binding site" evidence="3">
    <location>
        <position position="102"/>
    </location>
    <ligand>
        <name>substrate</name>
    </ligand>
</feature>
<proteinExistence type="inferred from homology"/>
<keyword evidence="6" id="KW-1185">Reference proteome</keyword>
<dbReference type="PANTHER" id="PTHR10907">
    <property type="entry name" value="REGUCALCIN"/>
    <property type="match status" value="1"/>
</dbReference>
<dbReference type="Gene3D" id="2.120.10.30">
    <property type="entry name" value="TolB, C-terminal domain"/>
    <property type="match status" value="1"/>
</dbReference>
<keyword evidence="3" id="KW-0479">Metal-binding</keyword>
<dbReference type="InterPro" id="IPR005511">
    <property type="entry name" value="SMP-30"/>
</dbReference>
<feature type="domain" description="SMP-30/Gluconolactonase/LRE-like region" evidence="4">
    <location>
        <begin position="15"/>
        <end position="260"/>
    </location>
</feature>
<dbReference type="Proteomes" id="UP000278351">
    <property type="component" value="Unassembled WGS sequence"/>
</dbReference>
<dbReference type="InterPro" id="IPR011042">
    <property type="entry name" value="6-blade_b-propeller_TolB-like"/>
</dbReference>
<dbReference type="GO" id="GO:0019853">
    <property type="term" value="P:L-ascorbic acid biosynthetic process"/>
    <property type="evidence" value="ECO:0007669"/>
    <property type="project" value="TreeGrafter"/>
</dbReference>
<evidence type="ECO:0000313" key="5">
    <source>
        <dbReference type="EMBL" id="RPE12577.1"/>
    </source>
</evidence>
<dbReference type="AlphaFoldDB" id="A0A3N4Q958"/>
<feature type="binding site" evidence="3">
    <location>
        <position position="17"/>
    </location>
    <ligand>
        <name>a divalent metal cation</name>
        <dbReference type="ChEBI" id="CHEBI:60240"/>
    </ligand>
</feature>
<feature type="binding site" evidence="3">
    <location>
        <position position="104"/>
    </location>
    <ligand>
        <name>substrate</name>
    </ligand>
</feature>
<dbReference type="GO" id="GO:0004341">
    <property type="term" value="F:gluconolactonase activity"/>
    <property type="evidence" value="ECO:0007669"/>
    <property type="project" value="TreeGrafter"/>
</dbReference>
<evidence type="ECO:0000256" key="3">
    <source>
        <dbReference type="PIRSR" id="PIRSR605511-2"/>
    </source>
</evidence>
<feature type="binding site" evidence="3">
    <location>
        <position position="122"/>
    </location>
    <ligand>
        <name>substrate</name>
    </ligand>
</feature>
<protein>
    <submittedName>
        <fullName evidence="5">SMP-30/gluconolactonase/LRE family protein</fullName>
    </submittedName>
</protein>
<comment type="similarity">
    <text evidence="1">Belongs to the SMP-30/CGR1 family.</text>
</comment>
<gene>
    <name evidence="5" type="ORF">EGT74_03235</name>
</gene>
<dbReference type="InterPro" id="IPR013658">
    <property type="entry name" value="SGL"/>
</dbReference>
<dbReference type="SUPFAM" id="SSF63829">
    <property type="entry name" value="Calcium-dependent phosphotriesterase"/>
    <property type="match status" value="1"/>
</dbReference>
<accession>A0A3N4Q958</accession>
<dbReference type="GO" id="GO:0005509">
    <property type="term" value="F:calcium ion binding"/>
    <property type="evidence" value="ECO:0007669"/>
    <property type="project" value="TreeGrafter"/>
</dbReference>
<comment type="cofactor">
    <cofactor evidence="3">
        <name>Zn(2+)</name>
        <dbReference type="ChEBI" id="CHEBI:29105"/>
    </cofactor>
    <text evidence="3">Binds 1 divalent metal cation per subunit.</text>
</comment>
<evidence type="ECO:0000259" key="4">
    <source>
        <dbReference type="Pfam" id="PF08450"/>
    </source>
</evidence>
<keyword evidence="3" id="KW-0862">Zinc</keyword>
<sequence>MEMTAAVLCKSACILGEGPIWFPDENKLMWVDIEQQRVFSLDWQSRATHYWRLEKRVTLILPVADDPNNLLLGMQGGLAKFDPINNRFQWLADIEQEQVTHRCNDGACDRQGRLWVGTMCTDFITGAGSLYMLNDELALSKKIDRLTIPNGICWSPDNQRMYFIDSTLRTVQSFLYDTATGHLTFEKIAVEVPPALGSPDGMAIDEEGMLWVAHYGGAGVYRWNPHTGELLDKIALPVPNVTSCVFGGPHLDTLFITTARQELSDETLQQYPDSGHVFYVQVPVRGLPTNPCRVRESAGFPNHAVYVPKQVFSAPAP</sequence>
<feature type="binding site" evidence="3">
    <location>
        <position position="150"/>
    </location>
    <ligand>
        <name>a divalent metal cation</name>
        <dbReference type="ChEBI" id="CHEBI:60240"/>
    </ligand>
</feature>
<feature type="binding site" evidence="3">
    <location>
        <position position="200"/>
    </location>
    <ligand>
        <name>a divalent metal cation</name>
        <dbReference type="ChEBI" id="CHEBI:60240"/>
    </ligand>
</feature>
<dbReference type="EMBL" id="RPDH01000001">
    <property type="protein sequence ID" value="RPE12577.1"/>
    <property type="molecule type" value="Genomic_DNA"/>
</dbReference>
<evidence type="ECO:0000256" key="2">
    <source>
        <dbReference type="PIRSR" id="PIRSR605511-1"/>
    </source>
</evidence>
<feature type="active site" description="Proton donor/acceptor" evidence="2">
    <location>
        <position position="200"/>
    </location>
</feature>
<reference evidence="5 6" key="1">
    <citation type="submission" date="2018-11" db="EMBL/GenBank/DDBJ databases">
        <title>Chitinophaga lutea sp.nov., isolate from arsenic contaminated soil.</title>
        <authorList>
            <person name="Zong Y."/>
        </authorList>
    </citation>
    <scope>NUCLEOTIDE SEQUENCE [LARGE SCALE GENOMIC DNA]</scope>
    <source>
        <strain evidence="5 6">ZY74</strain>
    </source>
</reference>
<dbReference type="PRINTS" id="PR01790">
    <property type="entry name" value="SMP30FAMILY"/>
</dbReference>
<comment type="caution">
    <text evidence="5">The sequence shown here is derived from an EMBL/GenBank/DDBJ whole genome shotgun (WGS) entry which is preliminary data.</text>
</comment>